<evidence type="ECO:0000256" key="6">
    <source>
        <dbReference type="ARBA" id="ARBA00022833"/>
    </source>
</evidence>
<keyword evidence="11" id="KW-1185">Reference proteome</keyword>
<comment type="catalytic activity">
    <reaction evidence="7">
        <text>adenosine + H2O + H(+) = inosine + NH4(+)</text>
        <dbReference type="Rhea" id="RHEA:24408"/>
        <dbReference type="ChEBI" id="CHEBI:15377"/>
        <dbReference type="ChEBI" id="CHEBI:15378"/>
        <dbReference type="ChEBI" id="CHEBI:16335"/>
        <dbReference type="ChEBI" id="CHEBI:17596"/>
        <dbReference type="ChEBI" id="CHEBI:28938"/>
        <dbReference type="EC" id="3.5.4.4"/>
    </reaction>
    <physiologicalReaction direction="left-to-right" evidence="7">
        <dbReference type="Rhea" id="RHEA:24409"/>
    </physiologicalReaction>
</comment>
<dbReference type="InterPro" id="IPR038371">
    <property type="entry name" value="Cu_polyphenol_OxRdtase_sf"/>
</dbReference>
<dbReference type="Gene3D" id="3.60.140.10">
    <property type="entry name" value="CNF1/YfiH-like putative cysteine hydrolases"/>
    <property type="match status" value="1"/>
</dbReference>
<dbReference type="RefSeq" id="WP_089323727.1">
    <property type="nucleotide sequence ID" value="NZ_FZOB01000018.1"/>
</dbReference>
<dbReference type="OrthoDB" id="4279at2"/>
<dbReference type="EMBL" id="FZOB01000018">
    <property type="protein sequence ID" value="SNR92692.1"/>
    <property type="molecule type" value="Genomic_DNA"/>
</dbReference>
<dbReference type="AlphaFoldDB" id="A0A239ABC7"/>
<organism evidence="10 11">
    <name type="scientific">Desulfurobacterium atlanticum</name>
    <dbReference type="NCBI Taxonomy" id="240169"/>
    <lineage>
        <taxon>Bacteria</taxon>
        <taxon>Pseudomonadati</taxon>
        <taxon>Aquificota</taxon>
        <taxon>Aquificia</taxon>
        <taxon>Desulfurobacteriales</taxon>
        <taxon>Desulfurobacteriaceae</taxon>
        <taxon>Desulfurobacterium</taxon>
    </lineage>
</organism>
<evidence type="ECO:0000256" key="5">
    <source>
        <dbReference type="ARBA" id="ARBA00022801"/>
    </source>
</evidence>
<dbReference type="GO" id="GO:0005507">
    <property type="term" value="F:copper ion binding"/>
    <property type="evidence" value="ECO:0007669"/>
    <property type="project" value="TreeGrafter"/>
</dbReference>
<evidence type="ECO:0000256" key="8">
    <source>
        <dbReference type="ARBA" id="ARBA00048968"/>
    </source>
</evidence>
<evidence type="ECO:0000256" key="4">
    <source>
        <dbReference type="ARBA" id="ARBA00022723"/>
    </source>
</evidence>
<sequence length="201" mass="22852">MGYDIYISQKPIDGREIVSIDGMEVVKPVQIHSSIVVFAGRRYQEGKKGDAIVTDSKNLWVGVLTADCYSIFIIAERMVAAVHAGWRGTLKGITFKTIKYIQTFSEVEKVVVGPGICRNCYEVGYDVFKLFPRTVQSKIFTRKSDEKFLLDLKEANMIQIRSAGVKVVEDLNFCTVCNNDRFYSYRKEVTDKRILSAIRLI</sequence>
<proteinExistence type="inferred from homology"/>
<evidence type="ECO:0000256" key="2">
    <source>
        <dbReference type="ARBA" id="ARBA00007353"/>
    </source>
</evidence>
<evidence type="ECO:0000313" key="10">
    <source>
        <dbReference type="EMBL" id="SNR92692.1"/>
    </source>
</evidence>
<evidence type="ECO:0000313" key="11">
    <source>
        <dbReference type="Proteomes" id="UP000198405"/>
    </source>
</evidence>
<evidence type="ECO:0000256" key="9">
    <source>
        <dbReference type="ARBA" id="ARBA00049893"/>
    </source>
</evidence>
<reference evidence="11" key="1">
    <citation type="submission" date="2017-06" db="EMBL/GenBank/DDBJ databases">
        <authorList>
            <person name="Varghese N."/>
            <person name="Submissions S."/>
        </authorList>
    </citation>
    <scope>NUCLEOTIDE SEQUENCE [LARGE SCALE GENOMIC DNA]</scope>
    <source>
        <strain evidence="11">DSM 15668</strain>
    </source>
</reference>
<name>A0A239ABC7_9BACT</name>
<dbReference type="PANTHER" id="PTHR30616:SF2">
    <property type="entry name" value="PURINE NUCLEOSIDE PHOSPHORYLASE LACC1"/>
    <property type="match status" value="1"/>
</dbReference>
<gene>
    <name evidence="10" type="ORF">SAMN06265340_11810</name>
</gene>
<dbReference type="InterPro" id="IPR003730">
    <property type="entry name" value="Cu_polyphenol_OxRdtase"/>
</dbReference>
<dbReference type="PANTHER" id="PTHR30616">
    <property type="entry name" value="UNCHARACTERIZED PROTEIN YFIH"/>
    <property type="match status" value="1"/>
</dbReference>
<keyword evidence="5" id="KW-0378">Hydrolase</keyword>
<dbReference type="GO" id="GO:0017061">
    <property type="term" value="F:S-methyl-5-thioadenosine phosphorylase activity"/>
    <property type="evidence" value="ECO:0007669"/>
    <property type="project" value="UniProtKB-EC"/>
</dbReference>
<protein>
    <recommendedName>
        <fullName evidence="12">Purine nucleoside phosphorylase</fullName>
    </recommendedName>
</protein>
<dbReference type="Proteomes" id="UP000198405">
    <property type="component" value="Unassembled WGS sequence"/>
</dbReference>
<keyword evidence="3" id="KW-0808">Transferase</keyword>
<comment type="catalytic activity">
    <reaction evidence="1">
        <text>inosine + phosphate = alpha-D-ribose 1-phosphate + hypoxanthine</text>
        <dbReference type="Rhea" id="RHEA:27646"/>
        <dbReference type="ChEBI" id="CHEBI:17368"/>
        <dbReference type="ChEBI" id="CHEBI:17596"/>
        <dbReference type="ChEBI" id="CHEBI:43474"/>
        <dbReference type="ChEBI" id="CHEBI:57720"/>
        <dbReference type="EC" id="2.4.2.1"/>
    </reaction>
    <physiologicalReaction direction="left-to-right" evidence="1">
        <dbReference type="Rhea" id="RHEA:27647"/>
    </physiologicalReaction>
</comment>
<evidence type="ECO:0000256" key="7">
    <source>
        <dbReference type="ARBA" id="ARBA00047989"/>
    </source>
</evidence>
<dbReference type="InterPro" id="IPR011324">
    <property type="entry name" value="Cytotoxic_necrot_fac-like_cat"/>
</dbReference>
<dbReference type="Pfam" id="PF02578">
    <property type="entry name" value="Cu-oxidase_4"/>
    <property type="match status" value="1"/>
</dbReference>
<evidence type="ECO:0008006" key="12">
    <source>
        <dbReference type="Google" id="ProtNLM"/>
    </source>
</evidence>
<evidence type="ECO:0000256" key="3">
    <source>
        <dbReference type="ARBA" id="ARBA00022679"/>
    </source>
</evidence>
<comment type="catalytic activity">
    <reaction evidence="8">
        <text>adenosine + phosphate = alpha-D-ribose 1-phosphate + adenine</text>
        <dbReference type="Rhea" id="RHEA:27642"/>
        <dbReference type="ChEBI" id="CHEBI:16335"/>
        <dbReference type="ChEBI" id="CHEBI:16708"/>
        <dbReference type="ChEBI" id="CHEBI:43474"/>
        <dbReference type="ChEBI" id="CHEBI:57720"/>
        <dbReference type="EC" id="2.4.2.1"/>
    </reaction>
    <physiologicalReaction direction="left-to-right" evidence="8">
        <dbReference type="Rhea" id="RHEA:27643"/>
    </physiologicalReaction>
</comment>
<keyword evidence="4" id="KW-0479">Metal-binding</keyword>
<comment type="catalytic activity">
    <reaction evidence="9">
        <text>S-methyl-5'-thioadenosine + phosphate = 5-(methylsulfanyl)-alpha-D-ribose 1-phosphate + adenine</text>
        <dbReference type="Rhea" id="RHEA:11852"/>
        <dbReference type="ChEBI" id="CHEBI:16708"/>
        <dbReference type="ChEBI" id="CHEBI:17509"/>
        <dbReference type="ChEBI" id="CHEBI:43474"/>
        <dbReference type="ChEBI" id="CHEBI:58533"/>
        <dbReference type="EC" id="2.4.2.28"/>
    </reaction>
    <physiologicalReaction direction="left-to-right" evidence="9">
        <dbReference type="Rhea" id="RHEA:11853"/>
    </physiologicalReaction>
</comment>
<keyword evidence="6" id="KW-0862">Zinc</keyword>
<dbReference type="SUPFAM" id="SSF64438">
    <property type="entry name" value="CNF1/YfiH-like putative cysteine hydrolases"/>
    <property type="match status" value="1"/>
</dbReference>
<comment type="similarity">
    <text evidence="2">Belongs to the purine nucleoside phosphorylase YfiH/LACC1 family.</text>
</comment>
<accession>A0A239ABC7</accession>
<dbReference type="GO" id="GO:0016787">
    <property type="term" value="F:hydrolase activity"/>
    <property type="evidence" value="ECO:0007669"/>
    <property type="project" value="UniProtKB-KW"/>
</dbReference>
<dbReference type="CDD" id="cd16833">
    <property type="entry name" value="YfiH"/>
    <property type="match status" value="1"/>
</dbReference>
<evidence type="ECO:0000256" key="1">
    <source>
        <dbReference type="ARBA" id="ARBA00000553"/>
    </source>
</evidence>